<evidence type="ECO:0000313" key="2">
    <source>
        <dbReference type="Proteomes" id="UP000265520"/>
    </source>
</evidence>
<dbReference type="AlphaFoldDB" id="A0A392QL09"/>
<reference evidence="1 2" key="1">
    <citation type="journal article" date="2018" name="Front. Plant Sci.">
        <title>Red Clover (Trifolium pratense) and Zigzag Clover (T. medium) - A Picture of Genomic Similarities and Differences.</title>
        <authorList>
            <person name="Dluhosova J."/>
            <person name="Istvanek J."/>
            <person name="Nedelnik J."/>
            <person name="Repkova J."/>
        </authorList>
    </citation>
    <scope>NUCLEOTIDE SEQUENCE [LARGE SCALE GENOMIC DNA]</scope>
    <source>
        <strain evidence="2">cv. 10/8</strain>
        <tissue evidence="1">Leaf</tissue>
    </source>
</reference>
<feature type="non-terminal residue" evidence="1">
    <location>
        <position position="1"/>
    </location>
</feature>
<protein>
    <submittedName>
        <fullName evidence="1">Uncharacterized protein</fullName>
    </submittedName>
</protein>
<dbReference type="Proteomes" id="UP000265520">
    <property type="component" value="Unassembled WGS sequence"/>
</dbReference>
<accession>A0A392QL09</accession>
<sequence>KDILRITVQWMTFVESEVTVK</sequence>
<comment type="caution">
    <text evidence="1">The sequence shown here is derived from an EMBL/GenBank/DDBJ whole genome shotgun (WGS) entry which is preliminary data.</text>
</comment>
<dbReference type="EMBL" id="LXQA010141112">
    <property type="protein sequence ID" value="MCI24380.1"/>
    <property type="molecule type" value="Genomic_DNA"/>
</dbReference>
<evidence type="ECO:0000313" key="1">
    <source>
        <dbReference type="EMBL" id="MCI24380.1"/>
    </source>
</evidence>
<name>A0A392QL09_9FABA</name>
<organism evidence="1 2">
    <name type="scientific">Trifolium medium</name>
    <dbReference type="NCBI Taxonomy" id="97028"/>
    <lineage>
        <taxon>Eukaryota</taxon>
        <taxon>Viridiplantae</taxon>
        <taxon>Streptophyta</taxon>
        <taxon>Embryophyta</taxon>
        <taxon>Tracheophyta</taxon>
        <taxon>Spermatophyta</taxon>
        <taxon>Magnoliopsida</taxon>
        <taxon>eudicotyledons</taxon>
        <taxon>Gunneridae</taxon>
        <taxon>Pentapetalae</taxon>
        <taxon>rosids</taxon>
        <taxon>fabids</taxon>
        <taxon>Fabales</taxon>
        <taxon>Fabaceae</taxon>
        <taxon>Papilionoideae</taxon>
        <taxon>50 kb inversion clade</taxon>
        <taxon>NPAAA clade</taxon>
        <taxon>Hologalegina</taxon>
        <taxon>IRL clade</taxon>
        <taxon>Trifolieae</taxon>
        <taxon>Trifolium</taxon>
    </lineage>
</organism>
<keyword evidence="2" id="KW-1185">Reference proteome</keyword>
<proteinExistence type="predicted"/>